<dbReference type="PANTHER" id="PTHR24220:SF470">
    <property type="entry name" value="CELL DIVISION ATP-BINDING PROTEIN FTSE"/>
    <property type="match status" value="1"/>
</dbReference>
<dbReference type="SUPFAM" id="SSF52540">
    <property type="entry name" value="P-loop containing nucleoside triphosphate hydrolases"/>
    <property type="match status" value="1"/>
</dbReference>
<reference evidence="4 5" key="1">
    <citation type="submission" date="2016-10" db="EMBL/GenBank/DDBJ databases">
        <authorList>
            <person name="de Groot N.N."/>
        </authorList>
    </citation>
    <scope>NUCLEOTIDE SEQUENCE [LARGE SCALE GENOMIC DNA]</scope>
    <source>
        <strain evidence="4 5">DSM 25383</strain>
    </source>
</reference>
<dbReference type="GO" id="GO:0005524">
    <property type="term" value="F:ATP binding"/>
    <property type="evidence" value="ECO:0007669"/>
    <property type="project" value="UniProtKB-KW"/>
</dbReference>
<dbReference type="Gene3D" id="3.40.50.300">
    <property type="entry name" value="P-loop containing nucleotide triphosphate hydrolases"/>
    <property type="match status" value="1"/>
</dbReference>
<evidence type="ECO:0000313" key="4">
    <source>
        <dbReference type="EMBL" id="SEA05075.1"/>
    </source>
</evidence>
<organism evidence="4 5">
    <name type="scientific">Alistipes timonensis JC136</name>
    <dbReference type="NCBI Taxonomy" id="1033731"/>
    <lineage>
        <taxon>Bacteria</taxon>
        <taxon>Pseudomonadati</taxon>
        <taxon>Bacteroidota</taxon>
        <taxon>Bacteroidia</taxon>
        <taxon>Bacteroidales</taxon>
        <taxon>Rikenellaceae</taxon>
        <taxon>Alistipes</taxon>
    </lineage>
</organism>
<dbReference type="PROSITE" id="PS50893">
    <property type="entry name" value="ABC_TRANSPORTER_2"/>
    <property type="match status" value="1"/>
</dbReference>
<dbReference type="Pfam" id="PF00005">
    <property type="entry name" value="ABC_tran"/>
    <property type="match status" value="1"/>
</dbReference>
<dbReference type="InterPro" id="IPR003439">
    <property type="entry name" value="ABC_transporter-like_ATP-bd"/>
</dbReference>
<dbReference type="SMART" id="SM00382">
    <property type="entry name" value="AAA"/>
    <property type="match status" value="1"/>
</dbReference>
<name>A0A1H3Y021_9BACT</name>
<feature type="domain" description="ABC transporter" evidence="3">
    <location>
        <begin position="9"/>
        <end position="247"/>
    </location>
</feature>
<gene>
    <name evidence="4" type="ORF">SAMN05444145_101403</name>
</gene>
<keyword evidence="5" id="KW-1185">Reference proteome</keyword>
<dbReference type="Proteomes" id="UP000183253">
    <property type="component" value="Unassembled WGS sequence"/>
</dbReference>
<evidence type="ECO:0000256" key="2">
    <source>
        <dbReference type="ARBA" id="ARBA00022840"/>
    </source>
</evidence>
<dbReference type="PROSITE" id="PS00211">
    <property type="entry name" value="ABC_TRANSPORTER_1"/>
    <property type="match status" value="1"/>
</dbReference>
<dbReference type="InterPro" id="IPR003593">
    <property type="entry name" value="AAA+_ATPase"/>
</dbReference>
<accession>A0A1H3Y021</accession>
<dbReference type="STRING" id="1033731.SAMN05444145_101403"/>
<dbReference type="InterPro" id="IPR017871">
    <property type="entry name" value="ABC_transporter-like_CS"/>
</dbReference>
<dbReference type="GO" id="GO:0022857">
    <property type="term" value="F:transmembrane transporter activity"/>
    <property type="evidence" value="ECO:0007669"/>
    <property type="project" value="TreeGrafter"/>
</dbReference>
<dbReference type="GO" id="GO:0005886">
    <property type="term" value="C:plasma membrane"/>
    <property type="evidence" value="ECO:0007669"/>
    <property type="project" value="TreeGrafter"/>
</dbReference>
<keyword evidence="4" id="KW-0131">Cell cycle</keyword>
<dbReference type="InterPro" id="IPR015854">
    <property type="entry name" value="ABC_transpr_LolD-like"/>
</dbReference>
<proteinExistence type="predicted"/>
<keyword evidence="1" id="KW-0547">Nucleotide-binding</keyword>
<dbReference type="GO" id="GO:0016887">
    <property type="term" value="F:ATP hydrolysis activity"/>
    <property type="evidence" value="ECO:0007669"/>
    <property type="project" value="InterPro"/>
</dbReference>
<evidence type="ECO:0000256" key="1">
    <source>
        <dbReference type="ARBA" id="ARBA00022741"/>
    </source>
</evidence>
<dbReference type="PANTHER" id="PTHR24220">
    <property type="entry name" value="IMPORT ATP-BINDING PROTEIN"/>
    <property type="match status" value="1"/>
</dbReference>
<protein>
    <submittedName>
        <fullName evidence="4">Cell division transport system ATP-binding protein</fullName>
    </submittedName>
</protein>
<keyword evidence="4" id="KW-0132">Cell division</keyword>
<sequence>MQTDNKYVVRLRDAAIYHADDPFGSRPEKKLLRQGEMVLSEINLSVAPGEFVYLIGRVGSGKSSLLKTLYAEVQLLTGEGHVAGFDLRRLRRRDIPYLRRRIGIVFQDYQLLTDRNVFMNLYYVMKATGWKREQEIRERIDRVLGLVGLGAKSYKMPFELSGGEQQRLVIARALLNEPQVLLADEPTGNLDPVTADGIMQLFQKIALQGCAVVMSTHNTALIENYPARAVLFAQGKIREVDLKAELA</sequence>
<dbReference type="AlphaFoldDB" id="A0A1H3Y021"/>
<dbReference type="OrthoDB" id="9802264at2"/>
<dbReference type="RefSeq" id="WP_010259793.1">
    <property type="nucleotide sequence ID" value="NZ_CAEG01000003.1"/>
</dbReference>
<dbReference type="EMBL" id="FNRI01000001">
    <property type="protein sequence ID" value="SEA05075.1"/>
    <property type="molecule type" value="Genomic_DNA"/>
</dbReference>
<keyword evidence="2 4" id="KW-0067">ATP-binding</keyword>
<dbReference type="InterPro" id="IPR027417">
    <property type="entry name" value="P-loop_NTPase"/>
</dbReference>
<evidence type="ECO:0000259" key="3">
    <source>
        <dbReference type="PROSITE" id="PS50893"/>
    </source>
</evidence>
<dbReference type="GO" id="GO:0051301">
    <property type="term" value="P:cell division"/>
    <property type="evidence" value="ECO:0007669"/>
    <property type="project" value="UniProtKB-KW"/>
</dbReference>
<evidence type="ECO:0000313" key="5">
    <source>
        <dbReference type="Proteomes" id="UP000183253"/>
    </source>
</evidence>